<dbReference type="OrthoDB" id="7203640at2"/>
<reference evidence="1 2" key="1">
    <citation type="submission" date="2017-05" db="EMBL/GenBank/DDBJ databases">
        <authorList>
            <person name="Song R."/>
            <person name="Chenine A.L."/>
            <person name="Ruprecht R.M."/>
        </authorList>
    </citation>
    <scope>NUCLEOTIDE SEQUENCE [LARGE SCALE GENOMIC DNA]</scope>
    <source>
        <strain evidence="1 2">CECT 8663</strain>
    </source>
</reference>
<dbReference type="Proteomes" id="UP000220836">
    <property type="component" value="Unassembled WGS sequence"/>
</dbReference>
<dbReference type="EMBL" id="FXYH01000001">
    <property type="protein sequence ID" value="SMX33051.1"/>
    <property type="molecule type" value="Genomic_DNA"/>
</dbReference>
<evidence type="ECO:0000313" key="2">
    <source>
        <dbReference type="Proteomes" id="UP000220836"/>
    </source>
</evidence>
<gene>
    <name evidence="1" type="ORF">PEV8663_00162</name>
</gene>
<keyword evidence="2" id="KW-1185">Reference proteome</keyword>
<dbReference type="AlphaFoldDB" id="A0A238JQX1"/>
<dbReference type="Pfam" id="PF13704">
    <property type="entry name" value="Glyco_tranf_2_4"/>
    <property type="match status" value="1"/>
</dbReference>
<name>A0A238JQX1_9RHOB</name>
<accession>A0A238JQX1</accession>
<protein>
    <recommendedName>
        <fullName evidence="3">Glycosyl transferase family 2</fullName>
    </recommendedName>
</protein>
<proteinExistence type="predicted"/>
<dbReference type="RefSeq" id="WP_097802719.1">
    <property type="nucleotide sequence ID" value="NZ_FXYH01000001.1"/>
</dbReference>
<evidence type="ECO:0008006" key="3">
    <source>
        <dbReference type="Google" id="ProtNLM"/>
    </source>
</evidence>
<sequence>MNHQSQPHPRAKWGVVSTIKAPLPAILNFAAWHLELGAHRLYLYLDEDAPNTLAALRSHPKIKAMHTDAAYWNKRKGRPEKHQVRQSLNARHANNRRVEVDWLAHIDVDEFMLPDGDIGGILASLPADIACARMRPVEALAHGNAVDPDETAFKAFHLDQKKRQAAAQACFPTWGQFLPGGLLSHVAGKLFFRTGQKGLQIKIHNVVLDGVQNPGHTECPNIELGHFHADSWQHFFQAYRFRLEKGSYRSELKPQVRTDGAPNLHDLFQSIESEGGEFALKAFFQEICVADIELCLRLKANGLLRSHKLNLPKLQEKHFQGINTL</sequence>
<organism evidence="1 2">
    <name type="scientific">Pelagimonas varians</name>
    <dbReference type="NCBI Taxonomy" id="696760"/>
    <lineage>
        <taxon>Bacteria</taxon>
        <taxon>Pseudomonadati</taxon>
        <taxon>Pseudomonadota</taxon>
        <taxon>Alphaproteobacteria</taxon>
        <taxon>Rhodobacterales</taxon>
        <taxon>Roseobacteraceae</taxon>
        <taxon>Pelagimonas</taxon>
    </lineage>
</organism>
<evidence type="ECO:0000313" key="1">
    <source>
        <dbReference type="EMBL" id="SMX33051.1"/>
    </source>
</evidence>